<accession>A0A9Q8YIN9</accession>
<protein>
    <submittedName>
        <fullName evidence="3">DUF2778 domain-containing protein</fullName>
    </submittedName>
</protein>
<proteinExistence type="predicted"/>
<reference evidence="3" key="1">
    <citation type="submission" date="2022-06" db="EMBL/GenBank/DDBJ databases">
        <title>Physiological and biochemical characterization and genomic elucidation of a strain of the genus Ensifer adhaerens M8 that combines arsenic oxidation and chromium reduction.</title>
        <authorList>
            <person name="Li X."/>
            <person name="Yu c."/>
        </authorList>
    </citation>
    <scope>NUCLEOTIDE SEQUENCE</scope>
    <source>
        <strain evidence="3">M8</strain>
        <plasmid evidence="3">pB</plasmid>
    </source>
</reference>
<dbReference type="Proteomes" id="UP001055460">
    <property type="component" value="Plasmid pB"/>
</dbReference>
<dbReference type="RefSeq" id="WP_234824504.1">
    <property type="nucleotide sequence ID" value="NZ_CP098809.1"/>
</dbReference>
<feature type="compositionally biased region" description="Basic and acidic residues" evidence="1">
    <location>
        <begin position="241"/>
        <end position="274"/>
    </location>
</feature>
<dbReference type="EMBL" id="CP098809">
    <property type="protein sequence ID" value="USJ28229.1"/>
    <property type="molecule type" value="Genomic_DNA"/>
</dbReference>
<sequence length="450" mass="47876">MSKIIRPQSLHRLLRPLLITCCGTALVGAAAWSLVGMAAIGSSYAHGSGRLLPKPQLHLAETTKERAWDKHARTNQATRLVAAAAAQPVMVASLAPSEARFGHDALFPIDAETIGKSARIAAAVKKAVLSSEKVASIPVPATQVHHQIATVKLPAPERFAPVASVAIAKNPVQLAYATPSQSHVEGSAFSALLTAPSEDDLAEQPDQDQAEDTAALPSHEDTPSVGPMPQFRPRTAQAEKPPAEDEKPATKQAEDAAVKKEEETAKADADEAPKKQKLAYARPEDPTENSAGTGFGQALRNMFGGGAKAGNGVAVYDITAAKVYMPDGSVLEAHSGIGKMADNPRYVDVKMTGPTPPHTYNLRMRETRFHGVEAIRMLPVDGRNKHGRDGFLTHSYLLRGKRAESHGCVAFADYPRFLTAFKQGKVKQIVVVPSGGRAAGMRLAQNGRNS</sequence>
<evidence type="ECO:0000259" key="2">
    <source>
        <dbReference type="Pfam" id="PF10908"/>
    </source>
</evidence>
<evidence type="ECO:0000313" key="3">
    <source>
        <dbReference type="EMBL" id="USJ28229.1"/>
    </source>
</evidence>
<feature type="compositionally biased region" description="Acidic residues" evidence="1">
    <location>
        <begin position="199"/>
        <end position="211"/>
    </location>
</feature>
<gene>
    <name evidence="3" type="ORF">NE863_30745</name>
</gene>
<dbReference type="AlphaFoldDB" id="A0A9Q8YIN9"/>
<geneLocation type="plasmid" evidence="3 4">
    <name>pB</name>
</geneLocation>
<evidence type="ECO:0000256" key="1">
    <source>
        <dbReference type="SAM" id="MobiDB-lite"/>
    </source>
</evidence>
<dbReference type="Pfam" id="PF10908">
    <property type="entry name" value="Tlde1_dom"/>
    <property type="match status" value="1"/>
</dbReference>
<evidence type="ECO:0000313" key="4">
    <source>
        <dbReference type="Proteomes" id="UP001055460"/>
    </source>
</evidence>
<organism evidence="3 4">
    <name type="scientific">Ensifer adhaerens</name>
    <name type="common">Sinorhizobium morelense</name>
    <dbReference type="NCBI Taxonomy" id="106592"/>
    <lineage>
        <taxon>Bacteria</taxon>
        <taxon>Pseudomonadati</taxon>
        <taxon>Pseudomonadota</taxon>
        <taxon>Alphaproteobacteria</taxon>
        <taxon>Hyphomicrobiales</taxon>
        <taxon>Rhizobiaceae</taxon>
        <taxon>Sinorhizobium/Ensifer group</taxon>
        <taxon>Ensifer</taxon>
    </lineage>
</organism>
<feature type="region of interest" description="Disordered" evidence="1">
    <location>
        <begin position="199"/>
        <end position="293"/>
    </location>
</feature>
<keyword evidence="3" id="KW-0614">Plasmid</keyword>
<dbReference type="InterPro" id="IPR021225">
    <property type="entry name" value="Tlde1_dom"/>
</dbReference>
<feature type="domain" description="Tlde1" evidence="2">
    <location>
        <begin position="331"/>
        <end position="433"/>
    </location>
</feature>
<name>A0A9Q8YIN9_ENSAD</name>